<evidence type="ECO:0000313" key="2">
    <source>
        <dbReference type="EMBL" id="KID71978.1"/>
    </source>
</evidence>
<comment type="caution">
    <text evidence="2">The sequence shown here is derived from an EMBL/GenBank/DDBJ whole genome shotgun (WGS) entry which is preliminary data.</text>
</comment>
<dbReference type="AlphaFoldDB" id="A0A0B4FNM8"/>
<gene>
    <name evidence="2" type="ORF">MAN_01577</name>
</gene>
<evidence type="ECO:0000313" key="3">
    <source>
        <dbReference type="Proteomes" id="UP000031186"/>
    </source>
</evidence>
<keyword evidence="1" id="KW-0732">Signal</keyword>
<accession>A0A0B4FNM8</accession>
<dbReference type="Proteomes" id="UP000031186">
    <property type="component" value="Unassembled WGS sequence"/>
</dbReference>
<feature type="chain" id="PRO_5002102595" evidence="1">
    <location>
        <begin position="17"/>
        <end position="87"/>
    </location>
</feature>
<proteinExistence type="predicted"/>
<reference evidence="2 3" key="1">
    <citation type="journal article" date="2014" name="Proc. Natl. Acad. Sci. U.S.A.">
        <title>Trajectory and genomic determinants of fungal-pathogen speciation and host adaptation.</title>
        <authorList>
            <person name="Hu X."/>
            <person name="Xiao G."/>
            <person name="Zheng P."/>
            <person name="Shang Y."/>
            <person name="Su Y."/>
            <person name="Zhang X."/>
            <person name="Liu X."/>
            <person name="Zhan S."/>
            <person name="St Leger R.J."/>
            <person name="Wang C."/>
        </authorList>
    </citation>
    <scope>NUCLEOTIDE SEQUENCE [LARGE SCALE GENOMIC DNA]</scope>
    <source>
        <strain evidence="2 3">ARSEF 549</strain>
    </source>
</reference>
<dbReference type="VEuPathDB" id="FungiDB:MAN_01577"/>
<sequence>MKTTLVLGLFTSSILAATVGEGVKPATKDSSALSSVAQNPINIAASGSPDAWCGGFTAYQCAVLCGNYGYSCYYCSASYCNCLNSGC</sequence>
<organism evidence="2 3">
    <name type="scientific">Metarhizium anisopliae (strain ARSEF 549)</name>
    <dbReference type="NCBI Taxonomy" id="3151832"/>
    <lineage>
        <taxon>Eukaryota</taxon>
        <taxon>Fungi</taxon>
        <taxon>Dikarya</taxon>
        <taxon>Ascomycota</taxon>
        <taxon>Pezizomycotina</taxon>
        <taxon>Sordariomycetes</taxon>
        <taxon>Hypocreomycetidae</taxon>
        <taxon>Hypocreales</taxon>
        <taxon>Clavicipitaceae</taxon>
        <taxon>Metarhizium</taxon>
    </lineage>
</organism>
<dbReference type="HOGENOM" id="CLU_2483828_0_0_1"/>
<feature type="non-terminal residue" evidence="2">
    <location>
        <position position="1"/>
    </location>
</feature>
<name>A0A0B4FNM8_METAF</name>
<evidence type="ECO:0000256" key="1">
    <source>
        <dbReference type="SAM" id="SignalP"/>
    </source>
</evidence>
<dbReference type="OrthoDB" id="4940945at2759"/>
<feature type="signal peptide" evidence="1">
    <location>
        <begin position="1"/>
        <end position="16"/>
    </location>
</feature>
<protein>
    <submittedName>
        <fullName evidence="2">Uncharacterized protein</fullName>
    </submittedName>
</protein>
<dbReference type="EMBL" id="AZNF01000001">
    <property type="protein sequence ID" value="KID71978.1"/>
    <property type="molecule type" value="Genomic_DNA"/>
</dbReference>
<keyword evidence="3" id="KW-1185">Reference proteome</keyword>